<dbReference type="Proteomes" id="UP000317155">
    <property type="component" value="Unassembled WGS sequence"/>
</dbReference>
<dbReference type="Gene3D" id="4.10.1080.10">
    <property type="entry name" value="TSP type-3 repeat"/>
    <property type="match status" value="1"/>
</dbReference>
<keyword evidence="5" id="KW-1185">Reference proteome</keyword>
<comment type="caution">
    <text evidence="4">The sequence shown here is derived from an EMBL/GenBank/DDBJ whole genome shotgun (WGS) entry which is preliminary data.</text>
</comment>
<evidence type="ECO:0000313" key="4">
    <source>
        <dbReference type="EMBL" id="TRO78391.1"/>
    </source>
</evidence>
<dbReference type="RefSeq" id="WP_092055101.1">
    <property type="nucleotide sequence ID" value="NZ_FOJJ01000010.1"/>
</dbReference>
<dbReference type="PANTHER" id="PTHR10199">
    <property type="entry name" value="THROMBOSPONDIN"/>
    <property type="match status" value="1"/>
</dbReference>
<accession>A0A550J5A6</accession>
<gene>
    <name evidence="4" type="ORF">FL622_16245</name>
</gene>
<evidence type="ECO:0000256" key="1">
    <source>
        <dbReference type="ARBA" id="ARBA00022729"/>
    </source>
</evidence>
<feature type="signal peptide" evidence="3">
    <location>
        <begin position="1"/>
        <end position="26"/>
    </location>
</feature>
<reference evidence="4 5" key="1">
    <citation type="submission" date="2019-07" db="EMBL/GenBank/DDBJ databases">
        <title>Insights of Desulfuromonas acetexigens electromicrobiology.</title>
        <authorList>
            <person name="Katuri K."/>
            <person name="Sapireddy V."/>
            <person name="Shaw D.R."/>
            <person name="Saikaly P."/>
        </authorList>
    </citation>
    <scope>NUCLEOTIDE SEQUENCE [LARGE SCALE GENOMIC DNA]</scope>
    <source>
        <strain evidence="4 5">2873</strain>
    </source>
</reference>
<dbReference type="InterPro" id="IPR003367">
    <property type="entry name" value="Thrombospondin_3-like_rpt"/>
</dbReference>
<dbReference type="GO" id="GO:0007155">
    <property type="term" value="P:cell adhesion"/>
    <property type="evidence" value="ECO:0007669"/>
    <property type="project" value="InterPro"/>
</dbReference>
<proteinExistence type="predicted"/>
<protein>
    <recommendedName>
        <fullName evidence="6">Thrombospondin type 3 repeat-containing protein</fullName>
    </recommendedName>
</protein>
<name>A0A550J5A6_9BACT</name>
<dbReference type="AlphaFoldDB" id="A0A550J5A6"/>
<dbReference type="Pfam" id="PF02412">
    <property type="entry name" value="TSP_3"/>
    <property type="match status" value="2"/>
</dbReference>
<organism evidence="4 5">
    <name type="scientific">Trichloromonas acetexigens</name>
    <dbReference type="NCBI Taxonomy" id="38815"/>
    <lineage>
        <taxon>Bacteria</taxon>
        <taxon>Pseudomonadati</taxon>
        <taxon>Thermodesulfobacteriota</taxon>
        <taxon>Desulfuromonadia</taxon>
        <taxon>Desulfuromonadales</taxon>
        <taxon>Trichloromonadaceae</taxon>
        <taxon>Trichloromonas</taxon>
    </lineage>
</organism>
<keyword evidence="1 3" id="KW-0732">Signal</keyword>
<keyword evidence="2" id="KW-0106">Calcium</keyword>
<dbReference type="InterPro" id="IPR028974">
    <property type="entry name" value="TSP_type-3_rpt"/>
</dbReference>
<evidence type="ECO:0000313" key="5">
    <source>
        <dbReference type="Proteomes" id="UP000317155"/>
    </source>
</evidence>
<dbReference type="OrthoDB" id="6244278at2"/>
<dbReference type="SUPFAM" id="SSF103647">
    <property type="entry name" value="TSP type-3 repeat"/>
    <property type="match status" value="1"/>
</dbReference>
<evidence type="ECO:0000256" key="3">
    <source>
        <dbReference type="SAM" id="SignalP"/>
    </source>
</evidence>
<evidence type="ECO:0008006" key="6">
    <source>
        <dbReference type="Google" id="ProtNLM"/>
    </source>
</evidence>
<feature type="chain" id="PRO_5021762644" description="Thrombospondin type 3 repeat-containing protein" evidence="3">
    <location>
        <begin position="27"/>
        <end position="315"/>
    </location>
</feature>
<sequence>MLPPKRCLYSLGLFFVFLFTTPSISAAEYQVNQLPSAEWQNTKADRLQPEVSGLYQFDYGEDATLTFDLPWAFPFYGTDYTELTADTDGNIWFSAPGEGPHIAVLNTDQSSYYAGGVFIEHKTLPERVVVQWQTETAEHAGYGRINNYEAILFPNGDIHLNYLAIPYIDGTIQGNRICDGVDCLYLPTGMVLSGASFAIRSEFTNDGDGDGIATEADNCPDIFNPEQTDTDSDGLGDACDADDDNDGLPDIWELSYGLDPLNANDAIDDFDDDGLTNFQEFSSGLDPWNSDSNGDGVPDWNVYIGGVMVPIIDGL</sequence>
<evidence type="ECO:0000256" key="2">
    <source>
        <dbReference type="ARBA" id="ARBA00022837"/>
    </source>
</evidence>
<dbReference type="EMBL" id="VJVV01000018">
    <property type="protein sequence ID" value="TRO78391.1"/>
    <property type="molecule type" value="Genomic_DNA"/>
</dbReference>
<dbReference type="GO" id="GO:0005509">
    <property type="term" value="F:calcium ion binding"/>
    <property type="evidence" value="ECO:0007669"/>
    <property type="project" value="InterPro"/>
</dbReference>